<dbReference type="GO" id="GO:0004497">
    <property type="term" value="F:monooxygenase activity"/>
    <property type="evidence" value="ECO:0007669"/>
    <property type="project" value="UniProtKB-KW"/>
</dbReference>
<dbReference type="Proteomes" id="UP001172673">
    <property type="component" value="Unassembled WGS sequence"/>
</dbReference>
<dbReference type="InterPro" id="IPR002401">
    <property type="entry name" value="Cyt_P450_E_grp-I"/>
</dbReference>
<protein>
    <recommendedName>
        <fullName evidence="12">Cytochrome P450</fullName>
    </recommendedName>
</protein>
<gene>
    <name evidence="10" type="ORF">H2200_001114</name>
</gene>
<dbReference type="Pfam" id="PF00067">
    <property type="entry name" value="p450"/>
    <property type="match status" value="1"/>
</dbReference>
<evidence type="ECO:0000256" key="2">
    <source>
        <dbReference type="ARBA" id="ARBA00010617"/>
    </source>
</evidence>
<dbReference type="InterPro" id="IPR050121">
    <property type="entry name" value="Cytochrome_P450_monoxygenase"/>
</dbReference>
<evidence type="ECO:0000256" key="1">
    <source>
        <dbReference type="ARBA" id="ARBA00001971"/>
    </source>
</evidence>
<dbReference type="PRINTS" id="PR00385">
    <property type="entry name" value="P450"/>
</dbReference>
<dbReference type="InterPro" id="IPR001128">
    <property type="entry name" value="Cyt_P450"/>
</dbReference>
<evidence type="ECO:0000313" key="11">
    <source>
        <dbReference type="Proteomes" id="UP001172673"/>
    </source>
</evidence>
<sequence>MKQIVIAYVQYQLYFHPLSKYPGPKLWAITKILYNWHTLRGTAAARFCELHSKYGDVVRFAPNSLSYTAPEAWGEVQGPYVEGKKHMEMDMAIFGGKFTMTGALQMQVNTTSVGEDHRRLRARLMRPLSAKAVASQERILAQYASDFITGLLKELNHEPGTADMAKWFSMATFDVTSDLTFGKPFGCLQTGEEHRWIAAVFGAFKALPILRVIREAPGVTILGHFALHMLPQSVKQKWYDHFDYAFNLVEERLKDPQKRKDFVYYLTDTTENQLSRDEIKEGAAQIVMAGSEPVAMLLTGIVFYLSRDPEMCQRLTSEIRSSFAKREDMTLARLSELLYLNAVIREGLRILPPAADIFPRIIPPDGEYIMGDFLPAGVRYEISDADMAANSFMLEQTHVGIPTLAASHSTRNFNQPGRFIPERWMDGQGWTDPGMKASQPFGQGHRSCIGKNLAYAELRLFLAYFLWEFDLMPVPRDEEWTQRCRVWVGWEKVPLPCPLSPRQAETSPS</sequence>
<keyword evidence="4 8" id="KW-0479">Metal-binding</keyword>
<evidence type="ECO:0000256" key="7">
    <source>
        <dbReference type="ARBA" id="ARBA00023033"/>
    </source>
</evidence>
<organism evidence="10 11">
    <name type="scientific">Cladophialophora chaetospira</name>
    <dbReference type="NCBI Taxonomy" id="386627"/>
    <lineage>
        <taxon>Eukaryota</taxon>
        <taxon>Fungi</taxon>
        <taxon>Dikarya</taxon>
        <taxon>Ascomycota</taxon>
        <taxon>Pezizomycotina</taxon>
        <taxon>Eurotiomycetes</taxon>
        <taxon>Chaetothyriomycetidae</taxon>
        <taxon>Chaetothyriales</taxon>
        <taxon>Herpotrichiellaceae</taxon>
        <taxon>Cladophialophora</taxon>
    </lineage>
</organism>
<evidence type="ECO:0000256" key="9">
    <source>
        <dbReference type="RuleBase" id="RU000461"/>
    </source>
</evidence>
<dbReference type="EMBL" id="JAPDRK010000002">
    <property type="protein sequence ID" value="KAJ9615040.1"/>
    <property type="molecule type" value="Genomic_DNA"/>
</dbReference>
<comment type="caution">
    <text evidence="10">The sequence shown here is derived from an EMBL/GenBank/DDBJ whole genome shotgun (WGS) entry which is preliminary data.</text>
</comment>
<evidence type="ECO:0000256" key="6">
    <source>
        <dbReference type="ARBA" id="ARBA00023004"/>
    </source>
</evidence>
<dbReference type="InterPro" id="IPR036396">
    <property type="entry name" value="Cyt_P450_sf"/>
</dbReference>
<dbReference type="Gene3D" id="1.10.630.10">
    <property type="entry name" value="Cytochrome P450"/>
    <property type="match status" value="1"/>
</dbReference>
<evidence type="ECO:0000256" key="5">
    <source>
        <dbReference type="ARBA" id="ARBA00023002"/>
    </source>
</evidence>
<dbReference type="PANTHER" id="PTHR24305">
    <property type="entry name" value="CYTOCHROME P450"/>
    <property type="match status" value="1"/>
</dbReference>
<dbReference type="GO" id="GO:0020037">
    <property type="term" value="F:heme binding"/>
    <property type="evidence" value="ECO:0007669"/>
    <property type="project" value="InterPro"/>
</dbReference>
<dbReference type="InterPro" id="IPR017972">
    <property type="entry name" value="Cyt_P450_CS"/>
</dbReference>
<evidence type="ECO:0000256" key="4">
    <source>
        <dbReference type="ARBA" id="ARBA00022723"/>
    </source>
</evidence>
<dbReference type="PANTHER" id="PTHR24305:SF210">
    <property type="entry name" value="CYTOCHROME P450 MONOOXYGENASE ASQL-RELATED"/>
    <property type="match status" value="1"/>
</dbReference>
<comment type="similarity">
    <text evidence="2 9">Belongs to the cytochrome P450 family.</text>
</comment>
<evidence type="ECO:0000256" key="8">
    <source>
        <dbReference type="PIRSR" id="PIRSR602401-1"/>
    </source>
</evidence>
<proteinExistence type="inferred from homology"/>
<reference evidence="10" key="1">
    <citation type="submission" date="2022-10" db="EMBL/GenBank/DDBJ databases">
        <title>Culturing micro-colonial fungi from biological soil crusts in the Mojave desert and describing Neophaeococcomyces mojavensis, and introducing the new genera and species Taxawa tesnikishii.</title>
        <authorList>
            <person name="Kurbessoian T."/>
            <person name="Stajich J.E."/>
        </authorList>
    </citation>
    <scope>NUCLEOTIDE SEQUENCE</scope>
    <source>
        <strain evidence="10">TK_41</strain>
    </source>
</reference>
<dbReference type="SUPFAM" id="SSF48264">
    <property type="entry name" value="Cytochrome P450"/>
    <property type="match status" value="1"/>
</dbReference>
<dbReference type="GO" id="GO:0005506">
    <property type="term" value="F:iron ion binding"/>
    <property type="evidence" value="ECO:0007669"/>
    <property type="project" value="InterPro"/>
</dbReference>
<dbReference type="AlphaFoldDB" id="A0AA39CPA3"/>
<feature type="binding site" description="axial binding residue" evidence="8">
    <location>
        <position position="448"/>
    </location>
    <ligand>
        <name>heme</name>
        <dbReference type="ChEBI" id="CHEBI:30413"/>
    </ligand>
    <ligandPart>
        <name>Fe</name>
        <dbReference type="ChEBI" id="CHEBI:18248"/>
    </ligandPart>
</feature>
<keyword evidence="11" id="KW-1185">Reference proteome</keyword>
<comment type="cofactor">
    <cofactor evidence="1 8">
        <name>heme</name>
        <dbReference type="ChEBI" id="CHEBI:30413"/>
    </cofactor>
</comment>
<evidence type="ECO:0008006" key="12">
    <source>
        <dbReference type="Google" id="ProtNLM"/>
    </source>
</evidence>
<dbReference type="CDD" id="cd11058">
    <property type="entry name" value="CYP60B-like"/>
    <property type="match status" value="1"/>
</dbReference>
<name>A0AA39CPA3_9EURO</name>
<dbReference type="PRINTS" id="PR00463">
    <property type="entry name" value="EP450I"/>
</dbReference>
<accession>A0AA39CPA3</accession>
<keyword evidence="5 9" id="KW-0560">Oxidoreductase</keyword>
<keyword evidence="3 8" id="KW-0349">Heme</keyword>
<dbReference type="GO" id="GO:0016705">
    <property type="term" value="F:oxidoreductase activity, acting on paired donors, with incorporation or reduction of molecular oxygen"/>
    <property type="evidence" value="ECO:0007669"/>
    <property type="project" value="InterPro"/>
</dbReference>
<evidence type="ECO:0000256" key="3">
    <source>
        <dbReference type="ARBA" id="ARBA00022617"/>
    </source>
</evidence>
<evidence type="ECO:0000313" key="10">
    <source>
        <dbReference type="EMBL" id="KAJ9615040.1"/>
    </source>
</evidence>
<keyword evidence="6 8" id="KW-0408">Iron</keyword>
<keyword evidence="7 9" id="KW-0503">Monooxygenase</keyword>
<dbReference type="PROSITE" id="PS00086">
    <property type="entry name" value="CYTOCHROME_P450"/>
    <property type="match status" value="1"/>
</dbReference>